<feature type="region of interest" description="Disordered" evidence="1">
    <location>
        <begin position="188"/>
        <end position="235"/>
    </location>
</feature>
<feature type="compositionally biased region" description="Pro residues" evidence="1">
    <location>
        <begin position="289"/>
        <end position="322"/>
    </location>
</feature>
<evidence type="ECO:0000313" key="6">
    <source>
        <dbReference type="RefSeq" id="XP_019089237.1"/>
    </source>
</evidence>
<feature type="region of interest" description="Disordered" evidence="1">
    <location>
        <begin position="275"/>
        <end position="333"/>
    </location>
</feature>
<evidence type="ECO:0000256" key="2">
    <source>
        <dbReference type="SAM" id="Phobius"/>
    </source>
</evidence>
<reference evidence="5" key="1">
    <citation type="journal article" date="2014" name="Nat. Commun.">
        <title>The emerging biofuel crop Camelina sativa retains a highly undifferentiated hexaploid genome structure.</title>
        <authorList>
            <person name="Kagale S."/>
            <person name="Koh C."/>
            <person name="Nixon J."/>
            <person name="Bollina V."/>
            <person name="Clarke W.E."/>
            <person name="Tuteja R."/>
            <person name="Spillane C."/>
            <person name="Robinson S.J."/>
            <person name="Links M.G."/>
            <person name="Clarke C."/>
            <person name="Higgins E.E."/>
            <person name="Huebert T."/>
            <person name="Sharpe A.G."/>
            <person name="Parkin I.A."/>
        </authorList>
    </citation>
    <scope>NUCLEOTIDE SEQUENCE [LARGE SCALE GENOMIC DNA]</scope>
    <source>
        <strain evidence="5">cv. DH55</strain>
    </source>
</reference>
<feature type="signal peptide" evidence="3">
    <location>
        <begin position="1"/>
        <end position="25"/>
    </location>
</feature>
<keyword evidence="3" id="KW-0732">Signal</keyword>
<reference evidence="6" key="2">
    <citation type="submission" date="2025-08" db="UniProtKB">
        <authorList>
            <consortium name="RefSeq"/>
        </authorList>
    </citation>
    <scope>IDENTIFICATION</scope>
    <source>
        <tissue evidence="6">Leaf</tissue>
    </source>
</reference>
<keyword evidence="2" id="KW-0472">Membrane</keyword>
<accession>A0ABM1QR49</accession>
<dbReference type="Pfam" id="PF06746">
    <property type="entry name" value="DUF1216"/>
    <property type="match status" value="1"/>
</dbReference>
<name>A0ABM1QR49_CAMSA</name>
<gene>
    <name evidence="6" type="primary">LOC104733981</name>
</gene>
<dbReference type="GeneID" id="104733981"/>
<proteinExistence type="predicted"/>
<evidence type="ECO:0000313" key="5">
    <source>
        <dbReference type="Proteomes" id="UP000694864"/>
    </source>
</evidence>
<evidence type="ECO:0000256" key="3">
    <source>
        <dbReference type="SAM" id="SignalP"/>
    </source>
</evidence>
<dbReference type="RefSeq" id="XP_019089237.1">
    <property type="nucleotide sequence ID" value="XM_019233692.1"/>
</dbReference>
<feature type="domain" description="DUF1216" evidence="4">
    <location>
        <begin position="73"/>
        <end position="202"/>
    </location>
</feature>
<evidence type="ECO:0000259" key="4">
    <source>
        <dbReference type="Pfam" id="PF06746"/>
    </source>
</evidence>
<sequence length="462" mass="51660">MPRFQLLFSFTILAATITFFNVASAHVKIKPVLPQIQDPTTVKDVESYTIKVVTNFLADLEKECPKTEKFKAFFEKLKAYSKYVCPVSKARGYESDMKAKAGSLFEAISALSSVENRSRGGQVNMSLQREKTEAMNTVKLLQSIGEKISSGRNNKPEKLTVEQQKEIKDGILKWIQVITRIAKTGEEINSEASSKSQTRQDNKGEEESSTQTQTHTKRRRQREKAQITALPRGSRVTKARKFSLRRFLPLGSVFLSCLSALFFSRLSALFSFFTEDEPSGEGSSATDPSPCPEPSPPSSPPPLEPPPRSSSPTPIVAPVPDNPPHDELGKGKRWKIQNVRLHDYEVGNAIIAPPSSLPPSSPVPQPSSDQVYPISDYLSYDKFSPQHRCFLTALSAHVEPRSFQEAMQHEVWRSAVSSEYDALQRQHTWDMADLPPNKKALGSKWVFTITHRSDGTIERHKA</sequence>
<dbReference type="Proteomes" id="UP000694864">
    <property type="component" value="Chromosome 12"/>
</dbReference>
<keyword evidence="2" id="KW-1133">Transmembrane helix</keyword>
<evidence type="ECO:0000256" key="1">
    <source>
        <dbReference type="SAM" id="MobiDB-lite"/>
    </source>
</evidence>
<protein>
    <submittedName>
        <fullName evidence="6">Uncharacterized protein LOC104733981</fullName>
    </submittedName>
</protein>
<keyword evidence="2" id="KW-0812">Transmembrane</keyword>
<feature type="chain" id="PRO_5046254429" evidence="3">
    <location>
        <begin position="26"/>
        <end position="462"/>
    </location>
</feature>
<keyword evidence="5" id="KW-1185">Reference proteome</keyword>
<dbReference type="InterPro" id="IPR009605">
    <property type="entry name" value="DUF1216"/>
</dbReference>
<organism evidence="5 6">
    <name type="scientific">Camelina sativa</name>
    <name type="common">False flax</name>
    <name type="synonym">Myagrum sativum</name>
    <dbReference type="NCBI Taxonomy" id="90675"/>
    <lineage>
        <taxon>Eukaryota</taxon>
        <taxon>Viridiplantae</taxon>
        <taxon>Streptophyta</taxon>
        <taxon>Embryophyta</taxon>
        <taxon>Tracheophyta</taxon>
        <taxon>Spermatophyta</taxon>
        <taxon>Magnoliopsida</taxon>
        <taxon>eudicotyledons</taxon>
        <taxon>Gunneridae</taxon>
        <taxon>Pentapetalae</taxon>
        <taxon>rosids</taxon>
        <taxon>malvids</taxon>
        <taxon>Brassicales</taxon>
        <taxon>Brassicaceae</taxon>
        <taxon>Camelineae</taxon>
        <taxon>Camelina</taxon>
    </lineage>
</organism>
<dbReference type="PANTHER" id="PTHR31607">
    <property type="entry name" value="DUF1216 DOMAIN-CONTAINING PROTEIN-RELATED"/>
    <property type="match status" value="1"/>
</dbReference>
<dbReference type="PANTHER" id="PTHR31607:SF36">
    <property type="entry name" value="DUF1216 DOMAIN-CONTAINING PROTEIN"/>
    <property type="match status" value="1"/>
</dbReference>
<feature type="transmembrane region" description="Helical" evidence="2">
    <location>
        <begin position="247"/>
        <end position="264"/>
    </location>
</feature>